<gene>
    <name evidence="2" type="ORF">HFQ13_06410</name>
</gene>
<comment type="caution">
    <text evidence="2">The sequence shown here is derived from an EMBL/GenBank/DDBJ whole genome shotgun (WGS) entry which is preliminary data.</text>
</comment>
<proteinExistence type="predicted"/>
<dbReference type="GO" id="GO:0005737">
    <property type="term" value="C:cytoplasm"/>
    <property type="evidence" value="ECO:0007669"/>
    <property type="project" value="InterPro"/>
</dbReference>
<evidence type="ECO:0000256" key="1">
    <source>
        <dbReference type="SAM" id="SignalP"/>
    </source>
</evidence>
<evidence type="ECO:0000313" key="2">
    <source>
        <dbReference type="EMBL" id="MBU2787837.1"/>
    </source>
</evidence>
<dbReference type="GO" id="GO:0006744">
    <property type="term" value="P:ubiquinone biosynthetic process"/>
    <property type="evidence" value="ECO:0007669"/>
    <property type="project" value="InterPro"/>
</dbReference>
<feature type="signal peptide" evidence="1">
    <location>
        <begin position="1"/>
        <end position="27"/>
    </location>
</feature>
<protein>
    <submittedName>
        <fullName evidence="2">Chorismate lyase</fullName>
    </submittedName>
</protein>
<dbReference type="Gene3D" id="3.40.1410.10">
    <property type="entry name" value="Chorismate lyase-like"/>
    <property type="match status" value="1"/>
</dbReference>
<name>A0AAE3CJJ7_9PROT</name>
<dbReference type="AlphaFoldDB" id="A0AAE3CJJ7"/>
<dbReference type="EMBL" id="JAAXYO010000084">
    <property type="protein sequence ID" value="MBU2787837.1"/>
    <property type="molecule type" value="Genomic_DNA"/>
</dbReference>
<evidence type="ECO:0000313" key="3">
    <source>
        <dbReference type="Proteomes" id="UP001197378"/>
    </source>
</evidence>
<keyword evidence="2" id="KW-0456">Lyase</keyword>
<dbReference type="Pfam" id="PF04345">
    <property type="entry name" value="Chor_lyase"/>
    <property type="match status" value="1"/>
</dbReference>
<keyword evidence="3" id="KW-1185">Reference proteome</keyword>
<reference evidence="2" key="1">
    <citation type="journal article" date="2021" name="ISME J.">
        <title>Genomic evolution of the class Acidithiobacillia: deep-branching Proteobacteria living in extreme acidic conditions.</title>
        <authorList>
            <person name="Moya-Beltran A."/>
            <person name="Beard S."/>
            <person name="Rojas-Villalobos C."/>
            <person name="Issotta F."/>
            <person name="Gallardo Y."/>
            <person name="Ulloa R."/>
            <person name="Giaveno A."/>
            <person name="Degli Esposti M."/>
            <person name="Johnson D.B."/>
            <person name="Quatrini R."/>
        </authorList>
    </citation>
    <scope>NUCLEOTIDE SEQUENCE</scope>
    <source>
        <strain evidence="2">VAN18-1</strain>
    </source>
</reference>
<sequence length="170" mass="20122">MIPSRRHRRHAAWALWPWLCLPASLTAALRRAYGAADWPRARVLECGRARPHPEERRALGLNRTAWVYWREVELHGPDPQKPAIWARSSFPLRAISQGLQPLTRHGSRPIGNTLFRHRRLRRSPIQIDAYPVYGPRRRWRRSSILQRGARRVWVEEHLLPDLPRWRGRGR</sequence>
<accession>A0AAE3CJJ7</accession>
<feature type="chain" id="PRO_5042180280" evidence="1">
    <location>
        <begin position="28"/>
        <end position="170"/>
    </location>
</feature>
<dbReference type="GO" id="GO:0008813">
    <property type="term" value="F:chorismate lyase activity"/>
    <property type="evidence" value="ECO:0007669"/>
    <property type="project" value="InterPro"/>
</dbReference>
<dbReference type="InterPro" id="IPR007440">
    <property type="entry name" value="Chorismate--pyruvate_lyase"/>
</dbReference>
<dbReference type="Proteomes" id="UP001197378">
    <property type="component" value="Unassembled WGS sequence"/>
</dbReference>
<dbReference type="RefSeq" id="WP_215871204.1">
    <property type="nucleotide sequence ID" value="NZ_JAAXYO010000084.1"/>
</dbReference>
<organism evidence="2 3">
    <name type="scientific">Igneacidithiobacillus copahuensis</name>
    <dbReference type="NCBI Taxonomy" id="2724909"/>
    <lineage>
        <taxon>Bacteria</taxon>
        <taxon>Pseudomonadati</taxon>
        <taxon>Pseudomonadota</taxon>
        <taxon>Acidithiobacillia</taxon>
        <taxon>Acidithiobacillales</taxon>
        <taxon>Acidithiobacillaceae</taxon>
        <taxon>Igneacidithiobacillus</taxon>
    </lineage>
</organism>
<keyword evidence="1" id="KW-0732">Signal</keyword>
<dbReference type="SUPFAM" id="SSF64288">
    <property type="entry name" value="Chorismate lyase-like"/>
    <property type="match status" value="1"/>
</dbReference>
<dbReference type="InterPro" id="IPR028978">
    <property type="entry name" value="Chorismate_lyase_/UTRA_dom_sf"/>
</dbReference>